<accession>A0A0B5A1P1</accession>
<evidence type="ECO:0000256" key="3">
    <source>
        <dbReference type="ARBA" id="ARBA00022692"/>
    </source>
</evidence>
<evidence type="ECO:0000256" key="2">
    <source>
        <dbReference type="ARBA" id="ARBA00022475"/>
    </source>
</evidence>
<feature type="transmembrane region" description="Helical" evidence="8">
    <location>
        <begin position="311"/>
        <end position="331"/>
    </location>
</feature>
<dbReference type="PANTHER" id="PTHR42643:SF24">
    <property type="entry name" value="IONOTROPIC RECEPTOR 60A"/>
    <property type="match status" value="1"/>
</dbReference>
<gene>
    <name evidence="9" type="primary">IR2</name>
</gene>
<evidence type="ECO:0000256" key="1">
    <source>
        <dbReference type="ARBA" id="ARBA00004651"/>
    </source>
</evidence>
<keyword evidence="3 8" id="KW-0812">Transmembrane</keyword>
<dbReference type="GO" id="GO:0005886">
    <property type="term" value="C:plasma membrane"/>
    <property type="evidence" value="ECO:0007669"/>
    <property type="project" value="UniProtKB-SubCell"/>
</dbReference>
<reference evidence="9" key="1">
    <citation type="submission" date="2014-03" db="EMBL/GenBank/DDBJ databases">
        <title>Candidate Chemosensory Receptor Genes in Oriental Tobacco Budworm Helicoverpa assulta.</title>
        <authorList>
            <person name="Xu W."/>
        </authorList>
    </citation>
    <scope>NUCLEOTIDE SEQUENCE</scope>
</reference>
<keyword evidence="5 8" id="KW-0472">Membrane</keyword>
<evidence type="ECO:0000313" key="9">
    <source>
        <dbReference type="EMBL" id="AJD81622.1"/>
    </source>
</evidence>
<proteinExistence type="evidence at transcript level"/>
<dbReference type="SUPFAM" id="SSF53850">
    <property type="entry name" value="Periplasmic binding protein-like II"/>
    <property type="match status" value="1"/>
</dbReference>
<evidence type="ECO:0000256" key="4">
    <source>
        <dbReference type="ARBA" id="ARBA00022989"/>
    </source>
</evidence>
<evidence type="ECO:0000256" key="6">
    <source>
        <dbReference type="ARBA" id="ARBA00023170"/>
    </source>
</evidence>
<organism evidence="9">
    <name type="scientific">Helicoverpa assulta</name>
    <name type="common">Oriental tobacco budworm</name>
    <name type="synonym">Heliothis assulta</name>
    <dbReference type="NCBI Taxonomy" id="52344"/>
    <lineage>
        <taxon>Eukaryota</taxon>
        <taxon>Metazoa</taxon>
        <taxon>Ecdysozoa</taxon>
        <taxon>Arthropoda</taxon>
        <taxon>Hexapoda</taxon>
        <taxon>Insecta</taxon>
        <taxon>Pterygota</taxon>
        <taxon>Neoptera</taxon>
        <taxon>Endopterygota</taxon>
        <taxon>Lepidoptera</taxon>
        <taxon>Glossata</taxon>
        <taxon>Ditrysia</taxon>
        <taxon>Noctuoidea</taxon>
        <taxon>Noctuidae</taxon>
        <taxon>Heliothinae</taxon>
        <taxon>Helicoverpa</taxon>
    </lineage>
</organism>
<comment type="subcellular location">
    <subcellularLocation>
        <location evidence="1">Cell membrane</location>
        <topology evidence="1">Multi-pass membrane protein</topology>
    </subcellularLocation>
</comment>
<evidence type="ECO:0000256" key="7">
    <source>
        <dbReference type="ARBA" id="ARBA00023180"/>
    </source>
</evidence>
<keyword evidence="4 8" id="KW-1133">Transmembrane helix</keyword>
<feature type="transmembrane region" description="Helical" evidence="8">
    <location>
        <begin position="553"/>
        <end position="574"/>
    </location>
</feature>
<evidence type="ECO:0000256" key="8">
    <source>
        <dbReference type="SAM" id="Phobius"/>
    </source>
</evidence>
<keyword evidence="2" id="KW-1003">Cell membrane</keyword>
<dbReference type="EMBL" id="KJ542738">
    <property type="protein sequence ID" value="AJD81622.1"/>
    <property type="molecule type" value="mRNA"/>
</dbReference>
<dbReference type="InterPro" id="IPR052192">
    <property type="entry name" value="Insect_Ionotropic_Sensory_Rcpt"/>
</dbReference>
<keyword evidence="6 9" id="KW-0675">Receptor</keyword>
<dbReference type="PANTHER" id="PTHR42643">
    <property type="entry name" value="IONOTROPIC RECEPTOR 20A-RELATED"/>
    <property type="match status" value="1"/>
</dbReference>
<sequence>MNLDDPDDYYIEDTVPYHANFIIISCQDYEELEELRQKLAASPYFHPLANILTYYHRREDKQTMAKLFFSAWYYKAINSILVQYSDEERTLLVSEYTPYVNEDYKVQPENKFGCWTARNLGMPVVGFDTGYVCVEKCHNVSIHTRLRANNLGTCIGFNTHVVSYNDFKHLRNLKLFEDRTKDLHGFVLRAYAVEVKPFFLIKKHENGTYTLSARDGMIWNTMAELFNFGIDLSPSVDVMMKPFNFEISIDQIFAFARRKGDLCLFPIYQFDVIVVGLDFTYPFKDSGICILSARAGFETSLFRIKTLRDNVSTIILFLACFACTWATFTVYKAAEKRHLSFDQIGKDFMNTCRQILMINLYKPPSHHFFRIFLAIALWCFFVINFTSQATIISFFTAVKRGKEVDTFEDVVAKGYPLEAMASPDLILPDTEEKFRIINSRLVNEVDIYGCVDRLKTDPRRFCLLDCSVGRYIKRNKLNDRGEQYLHIAEQDRIHSHYLAMVFSEHSPMTERFSKYMMILCEAGLIRKWEQYRYTDIKDDVTTKPLAFDDLSGIFQVFCFMVGNTLIIFFLELVASRIKTCCQNIKIPHGLPKRNIE</sequence>
<feature type="non-terminal residue" evidence="9">
    <location>
        <position position="1"/>
    </location>
</feature>
<dbReference type="AlphaFoldDB" id="A0A0B5A1P1"/>
<name>A0A0B5A1P1_HELAU</name>
<evidence type="ECO:0000256" key="5">
    <source>
        <dbReference type="ARBA" id="ARBA00023136"/>
    </source>
</evidence>
<protein>
    <submittedName>
        <fullName evidence="9">Ionotropic receptor 2</fullName>
    </submittedName>
</protein>
<feature type="transmembrane region" description="Helical" evidence="8">
    <location>
        <begin position="371"/>
        <end position="395"/>
    </location>
</feature>
<keyword evidence="7" id="KW-0325">Glycoprotein</keyword>